<evidence type="ECO:0000313" key="1">
    <source>
        <dbReference type="EMBL" id="CUG22780.1"/>
    </source>
</evidence>
<dbReference type="VEuPathDB" id="TriTrypDB:BSAL_76065"/>
<dbReference type="EMBL" id="CYKH01000708">
    <property type="protein sequence ID" value="CUG22780.1"/>
    <property type="molecule type" value="Genomic_DNA"/>
</dbReference>
<sequence>MFFLCCLVRPPLVEQVCTTRPFPFKVSWLIGCKLGAMVGILLPTSRPLLYRNAVNALRCVRSLLLIFCCKALPVEEKENERYSRHTNTDEIVHRCLFHSREEVMVRNRFHGSFHEESSGGVAQRNFLKKN</sequence>
<organism evidence="1 2">
    <name type="scientific">Bodo saltans</name>
    <name type="common">Flagellated protozoan</name>
    <dbReference type="NCBI Taxonomy" id="75058"/>
    <lineage>
        <taxon>Eukaryota</taxon>
        <taxon>Discoba</taxon>
        <taxon>Euglenozoa</taxon>
        <taxon>Kinetoplastea</taxon>
        <taxon>Metakinetoplastina</taxon>
        <taxon>Eubodonida</taxon>
        <taxon>Bodonidae</taxon>
        <taxon>Bodo</taxon>
    </lineage>
</organism>
<evidence type="ECO:0000313" key="2">
    <source>
        <dbReference type="Proteomes" id="UP000051952"/>
    </source>
</evidence>
<protein>
    <submittedName>
        <fullName evidence="1">Uncharacterized protein</fullName>
    </submittedName>
</protein>
<dbReference type="Proteomes" id="UP000051952">
    <property type="component" value="Unassembled WGS sequence"/>
</dbReference>
<reference evidence="2" key="1">
    <citation type="submission" date="2015-09" db="EMBL/GenBank/DDBJ databases">
        <authorList>
            <consortium name="Pathogen Informatics"/>
        </authorList>
    </citation>
    <scope>NUCLEOTIDE SEQUENCE [LARGE SCALE GENOMIC DNA]</scope>
    <source>
        <strain evidence="2">Lake Konstanz</strain>
    </source>
</reference>
<name>A0A0S4IZH4_BODSA</name>
<gene>
    <name evidence="1" type="ORF">BSAL_76065</name>
</gene>
<keyword evidence="2" id="KW-1185">Reference proteome</keyword>
<proteinExistence type="predicted"/>
<dbReference type="AlphaFoldDB" id="A0A0S4IZH4"/>
<accession>A0A0S4IZH4</accession>